<dbReference type="GeneID" id="56510225"/>
<sequence>MPLFIMKKAFSILELILAIVIIAIAVSVVPSIILSTSQSNSQALLQEAVLATKTILTNEMSKEFQTDTEQITRNGLDKIEDKRKIYKAKSNKETLSGKIKIENDASTDKNILNLNYEITTKNVKDPNFDDKNTISTTFTDAEDTSSDTKMIKVETTYKDIKGEDQKIVLTGYSFNIGDQKAGQIIIE</sequence>
<keyword evidence="1" id="KW-0812">Transmembrane</keyword>
<name>A0AAV6ED68_CAMHY</name>
<dbReference type="RefSeq" id="WP_143211750.1">
    <property type="nucleotide sequence ID" value="NZ_CP053828.1"/>
</dbReference>
<gene>
    <name evidence="2" type="ORF">F7P66_08195</name>
</gene>
<accession>A0AAV6ED68</accession>
<evidence type="ECO:0000313" key="2">
    <source>
        <dbReference type="EMBL" id="KAB0611589.1"/>
    </source>
</evidence>
<evidence type="ECO:0000256" key="1">
    <source>
        <dbReference type="SAM" id="Phobius"/>
    </source>
</evidence>
<dbReference type="Proteomes" id="UP000423641">
    <property type="component" value="Unassembled WGS sequence"/>
</dbReference>
<comment type="caution">
    <text evidence="2">The sequence shown here is derived from an EMBL/GenBank/DDBJ whole genome shotgun (WGS) entry which is preliminary data.</text>
</comment>
<dbReference type="NCBIfam" id="TIGR02532">
    <property type="entry name" value="IV_pilin_GFxxxE"/>
    <property type="match status" value="1"/>
</dbReference>
<dbReference type="EMBL" id="VZON01000008">
    <property type="protein sequence ID" value="KAB0611589.1"/>
    <property type="molecule type" value="Genomic_DNA"/>
</dbReference>
<proteinExistence type="predicted"/>
<organism evidence="2 3">
    <name type="scientific">Campylobacter hyointestinalis subsp. lawsonii</name>
    <dbReference type="NCBI Taxonomy" id="91353"/>
    <lineage>
        <taxon>Bacteria</taxon>
        <taxon>Pseudomonadati</taxon>
        <taxon>Campylobacterota</taxon>
        <taxon>Epsilonproteobacteria</taxon>
        <taxon>Campylobacterales</taxon>
        <taxon>Campylobacteraceae</taxon>
        <taxon>Campylobacter</taxon>
    </lineage>
</organism>
<dbReference type="InterPro" id="IPR012902">
    <property type="entry name" value="N_methyl_site"/>
</dbReference>
<reference evidence="2 3" key="1">
    <citation type="submission" date="2019-09" db="EMBL/GenBank/DDBJ databases">
        <title>Draft genome sequences of 48 bacterial type strains from the CCUG.</title>
        <authorList>
            <person name="Tunovic T."/>
            <person name="Pineiro-Iglesias B."/>
            <person name="Unosson C."/>
            <person name="Inganas E."/>
            <person name="Ohlen M."/>
            <person name="Cardew S."/>
            <person name="Jensie-Markopoulos S."/>
            <person name="Salva-Serra F."/>
            <person name="Jaen-Luchoro D."/>
            <person name="Karlsson R."/>
            <person name="Svensson-Stadler L."/>
            <person name="Chun J."/>
            <person name="Moore E."/>
        </authorList>
    </citation>
    <scope>NUCLEOTIDE SEQUENCE [LARGE SCALE GENOMIC DNA]</scope>
    <source>
        <strain evidence="2 3">CCUG 34538</strain>
    </source>
</reference>
<keyword evidence="1" id="KW-0472">Membrane</keyword>
<protein>
    <submittedName>
        <fullName evidence="2">Prepilin-type N-terminal cleavage/methylation domain-containing protein</fullName>
    </submittedName>
</protein>
<evidence type="ECO:0000313" key="3">
    <source>
        <dbReference type="Proteomes" id="UP000423641"/>
    </source>
</evidence>
<dbReference type="AlphaFoldDB" id="A0AAV6ED68"/>
<feature type="transmembrane region" description="Helical" evidence="1">
    <location>
        <begin position="12"/>
        <end position="34"/>
    </location>
</feature>
<keyword evidence="1" id="KW-1133">Transmembrane helix</keyword>